<feature type="compositionally biased region" description="Pro residues" evidence="1">
    <location>
        <begin position="22"/>
        <end position="32"/>
    </location>
</feature>
<evidence type="ECO:0000256" key="1">
    <source>
        <dbReference type="SAM" id="MobiDB-lite"/>
    </source>
</evidence>
<dbReference type="STRING" id="40148.A0A0D9YAF2"/>
<protein>
    <submittedName>
        <fullName evidence="2">Uncharacterized protein</fullName>
    </submittedName>
</protein>
<organism evidence="2">
    <name type="scientific">Oryza glumipatula</name>
    <dbReference type="NCBI Taxonomy" id="40148"/>
    <lineage>
        <taxon>Eukaryota</taxon>
        <taxon>Viridiplantae</taxon>
        <taxon>Streptophyta</taxon>
        <taxon>Embryophyta</taxon>
        <taxon>Tracheophyta</taxon>
        <taxon>Spermatophyta</taxon>
        <taxon>Magnoliopsida</taxon>
        <taxon>Liliopsida</taxon>
        <taxon>Poales</taxon>
        <taxon>Poaceae</taxon>
        <taxon>BOP clade</taxon>
        <taxon>Oryzoideae</taxon>
        <taxon>Oryzeae</taxon>
        <taxon>Oryzinae</taxon>
        <taxon>Oryza</taxon>
    </lineage>
</organism>
<evidence type="ECO:0000313" key="3">
    <source>
        <dbReference type="Proteomes" id="UP000026961"/>
    </source>
</evidence>
<accession>A0A0D9YAF2</accession>
<reference evidence="2" key="1">
    <citation type="submission" date="2013-08" db="EMBL/GenBank/DDBJ databases">
        <title>Oryza genome evolution.</title>
        <authorList>
            <person name="Wing R.A."/>
            <person name="Panaud O."/>
            <person name="Oliveira A.C."/>
        </authorList>
    </citation>
    <scope>NUCLEOTIDE SEQUENCE</scope>
</reference>
<feature type="region of interest" description="Disordered" evidence="1">
    <location>
        <begin position="1"/>
        <end position="86"/>
    </location>
</feature>
<dbReference type="Proteomes" id="UP000026961">
    <property type="component" value="Chromosome 1"/>
</dbReference>
<dbReference type="HOGENOM" id="CLU_1963012_0_0_1"/>
<evidence type="ECO:0000313" key="2">
    <source>
        <dbReference type="EnsemblPlants" id="OGLUM01G22950.1"/>
    </source>
</evidence>
<sequence length="128" mass="13842">MASNNAAAVTPSIPDDDGADPSRPPPRQPPPRFGSESREEGNRAGLIWTDWDGVEQQSNGSPVSSTTATAGAAAHHRSSMPARRAHMEDGICPVNKRRRLALSPCAEVPSIYRCTVTCHKEERIKENI</sequence>
<dbReference type="EnsemblPlants" id="OGLUM01G22950.1">
    <property type="protein sequence ID" value="OGLUM01G22950.1"/>
    <property type="gene ID" value="OGLUM01G22950"/>
</dbReference>
<feature type="compositionally biased region" description="Polar residues" evidence="1">
    <location>
        <begin position="55"/>
        <end position="65"/>
    </location>
</feature>
<dbReference type="Gramene" id="OGLUM01G22950.1">
    <property type="protein sequence ID" value="OGLUM01G22950.1"/>
    <property type="gene ID" value="OGLUM01G22950"/>
</dbReference>
<proteinExistence type="predicted"/>
<keyword evidence="3" id="KW-1185">Reference proteome</keyword>
<reference evidence="2" key="2">
    <citation type="submission" date="2015-04" db="UniProtKB">
        <authorList>
            <consortium name="EnsemblPlants"/>
        </authorList>
    </citation>
    <scope>IDENTIFICATION</scope>
</reference>
<reference evidence="2" key="3">
    <citation type="submission" date="2018-05" db="EMBL/GenBank/DDBJ databases">
        <title>OgluRS3 (Oryza glumaepatula Reference Sequence Version 3).</title>
        <authorList>
            <person name="Zhang J."/>
            <person name="Kudrna D."/>
            <person name="Lee S."/>
            <person name="Talag J."/>
            <person name="Welchert J."/>
            <person name="Wing R.A."/>
        </authorList>
    </citation>
    <scope>NUCLEOTIDE SEQUENCE [LARGE SCALE GENOMIC DNA]</scope>
</reference>
<name>A0A0D9YAF2_9ORYZ</name>
<dbReference type="AlphaFoldDB" id="A0A0D9YAF2"/>